<dbReference type="EMBL" id="BAAADD010000003">
    <property type="protein sequence ID" value="GAA0564596.1"/>
    <property type="molecule type" value="Genomic_DNA"/>
</dbReference>
<accession>A0ABN1EEX3</accession>
<dbReference type="RefSeq" id="WP_166933763.1">
    <property type="nucleotide sequence ID" value="NZ_BAAADD010000003.1"/>
</dbReference>
<dbReference type="Gene3D" id="2.60.120.200">
    <property type="match status" value="1"/>
</dbReference>
<dbReference type="SUPFAM" id="SSF49899">
    <property type="entry name" value="Concanavalin A-like lectins/glucanases"/>
    <property type="match status" value="1"/>
</dbReference>
<dbReference type="InterPro" id="IPR013320">
    <property type="entry name" value="ConA-like_dom_sf"/>
</dbReference>
<keyword evidence="3" id="KW-1185">Reference proteome</keyword>
<sequence length="226" mass="24755">MKFSLSALLLLGSMVAAQAQQLGDTAMTITLDGITFTRALNGAAQNASVTDGRLTLKSDAKRDNFIDPDGKLSNSTAPVLLTEIDNAKPFTLTAKVTPQFHATYDAGATYIWVKDDLWLKFAMERSEDGRIRIVSVRTTGTSDDNNHDVVTAKSVTMKISSDTKTVGFYYSLDAKKWQLIRLFKNDYPAKLWLGVSAQSPVGNGNTVTFENIALTQKSITNFRMGE</sequence>
<dbReference type="PANTHER" id="PTHR35332">
    <property type="entry name" value="REGULATION OF ENOLASE PROTEIN 1"/>
    <property type="match status" value="1"/>
</dbReference>
<dbReference type="InterPro" id="IPR009784">
    <property type="entry name" value="DUF1349"/>
</dbReference>
<comment type="caution">
    <text evidence="2">The sequence shown here is derived from an EMBL/GenBank/DDBJ whole genome shotgun (WGS) entry which is preliminary data.</text>
</comment>
<feature type="chain" id="PRO_5046647167" description="DUF1349 domain-containing protein" evidence="1">
    <location>
        <begin position="20"/>
        <end position="226"/>
    </location>
</feature>
<feature type="signal peptide" evidence="1">
    <location>
        <begin position="1"/>
        <end position="19"/>
    </location>
</feature>
<reference evidence="2 3" key="1">
    <citation type="journal article" date="2019" name="Int. J. Syst. Evol. Microbiol.">
        <title>The Global Catalogue of Microorganisms (GCM) 10K type strain sequencing project: providing services to taxonomists for standard genome sequencing and annotation.</title>
        <authorList>
            <consortium name="The Broad Institute Genomics Platform"/>
            <consortium name="The Broad Institute Genome Sequencing Center for Infectious Disease"/>
            <person name="Wu L."/>
            <person name="Ma J."/>
        </authorList>
    </citation>
    <scope>NUCLEOTIDE SEQUENCE [LARGE SCALE GENOMIC DNA]</scope>
    <source>
        <strain evidence="2 3">JCM 15089</strain>
    </source>
</reference>
<proteinExistence type="predicted"/>
<evidence type="ECO:0000313" key="2">
    <source>
        <dbReference type="EMBL" id="GAA0564596.1"/>
    </source>
</evidence>
<protein>
    <recommendedName>
        <fullName evidence="4">DUF1349 domain-containing protein</fullName>
    </recommendedName>
</protein>
<evidence type="ECO:0000313" key="3">
    <source>
        <dbReference type="Proteomes" id="UP001499951"/>
    </source>
</evidence>
<dbReference type="Proteomes" id="UP001499951">
    <property type="component" value="Unassembled WGS sequence"/>
</dbReference>
<dbReference type="Pfam" id="PF07081">
    <property type="entry name" value="DUF1349"/>
    <property type="match status" value="1"/>
</dbReference>
<keyword evidence="1" id="KW-0732">Signal</keyword>
<gene>
    <name evidence="2" type="ORF">GCM10008942_11190</name>
</gene>
<evidence type="ECO:0000256" key="1">
    <source>
        <dbReference type="SAM" id="SignalP"/>
    </source>
</evidence>
<organism evidence="2 3">
    <name type="scientific">Rhizomicrobium electricum</name>
    <dbReference type="NCBI Taxonomy" id="480070"/>
    <lineage>
        <taxon>Bacteria</taxon>
        <taxon>Pseudomonadati</taxon>
        <taxon>Pseudomonadota</taxon>
        <taxon>Alphaproteobacteria</taxon>
        <taxon>Micropepsales</taxon>
        <taxon>Micropepsaceae</taxon>
        <taxon>Rhizomicrobium</taxon>
    </lineage>
</organism>
<evidence type="ECO:0008006" key="4">
    <source>
        <dbReference type="Google" id="ProtNLM"/>
    </source>
</evidence>
<name>A0ABN1EEX3_9PROT</name>
<dbReference type="PANTHER" id="PTHR35332:SF2">
    <property type="entry name" value="REGULATION OF ENOLASE PROTEIN 1"/>
    <property type="match status" value="1"/>
</dbReference>